<feature type="transmembrane region" description="Helical" evidence="1">
    <location>
        <begin position="413"/>
        <end position="433"/>
    </location>
</feature>
<feature type="transmembrane region" description="Helical" evidence="1">
    <location>
        <begin position="301"/>
        <end position="321"/>
    </location>
</feature>
<feature type="transmembrane region" description="Helical" evidence="1">
    <location>
        <begin position="151"/>
        <end position="169"/>
    </location>
</feature>
<name>A0A838LB34_9SPHN</name>
<keyword evidence="3" id="KW-1185">Reference proteome</keyword>
<protein>
    <submittedName>
        <fullName evidence="2">Uncharacterized protein</fullName>
    </submittedName>
</protein>
<keyword evidence="1" id="KW-1133">Transmembrane helix</keyword>
<dbReference type="AlphaFoldDB" id="A0A838LB34"/>
<comment type="caution">
    <text evidence="2">The sequence shown here is derived from an EMBL/GenBank/DDBJ whole genome shotgun (WGS) entry which is preliminary data.</text>
</comment>
<dbReference type="RefSeq" id="WP_160363101.1">
    <property type="nucleotide sequence ID" value="NZ_JACEIB010000026.1"/>
</dbReference>
<feature type="transmembrane region" description="Helical" evidence="1">
    <location>
        <begin position="244"/>
        <end position="264"/>
    </location>
</feature>
<feature type="transmembrane region" description="Helical" evidence="1">
    <location>
        <begin position="181"/>
        <end position="197"/>
    </location>
</feature>
<feature type="transmembrane region" description="Helical" evidence="1">
    <location>
        <begin position="373"/>
        <end position="393"/>
    </location>
</feature>
<reference evidence="2 3" key="1">
    <citation type="submission" date="2020-07" db="EMBL/GenBank/DDBJ databases">
        <authorList>
            <person name="Sun Q."/>
        </authorList>
    </citation>
    <scope>NUCLEOTIDE SEQUENCE [LARGE SCALE GENOMIC DNA]</scope>
    <source>
        <strain evidence="2 3">CGMCC 1.13654</strain>
    </source>
</reference>
<evidence type="ECO:0000313" key="2">
    <source>
        <dbReference type="EMBL" id="MBA2935915.1"/>
    </source>
</evidence>
<sequence length="608" mass="65834">MELPKGLPLIGARRARWIHAAYWVLLGIVLLYGTLCEAVELLNNFRDQPASAHYAFLMSTNEEAQPIVGTAWPEAAAVGAIEGSRIEAIDGVRISGALQLGSLLARRSGPITLQLATPDGHQTSIRLSRLADISARPIPGIGLTTFGRSLFQLRHLVIALFFLSTSILLKQRRPRDPEAMLLAFGFLLLCYNQVSNTDLSVDAGMSSGLAIWIDESIDVIGFWAMLVGICAFPDGRFATRWARLAWMVPTIYVLANMASRFALWQSELSAAALDIPIFTVISIALLFRYRATPSGMQRQQIKWALLGGAVMVMSAAVHTVVAEPAIASRLAPDAAYMIGRLAENVLTVAFPVGLIVSVLRYRLYDADTVISRSAGYAVLTASLVAVFACTEQLTSSLGQDVLGNRLGDLAGGLGAAVAAVMIAPLHSRIGAWAERRFRKALLHLRHDLPLLVADLRETATVAELGDAILKRCERALHAQSGALLIGEHLIDHYGIEGNAAHDWLNGWVAPVDHHLAMHRDDPLFPLHLPLAADGVGLVGWLFLGPRPDGSLYGRDERTALAEIADPIARALAISGRRIAYQASVAARFDRLEKWAAADPRFGREFGSA</sequence>
<organism evidence="2 3">
    <name type="scientific">Sphingomonas chungangi</name>
    <dbReference type="NCBI Taxonomy" id="2683589"/>
    <lineage>
        <taxon>Bacteria</taxon>
        <taxon>Pseudomonadati</taxon>
        <taxon>Pseudomonadota</taxon>
        <taxon>Alphaproteobacteria</taxon>
        <taxon>Sphingomonadales</taxon>
        <taxon>Sphingomonadaceae</taxon>
        <taxon>Sphingomonas</taxon>
    </lineage>
</organism>
<dbReference type="EMBL" id="JACEIB010000026">
    <property type="protein sequence ID" value="MBA2935915.1"/>
    <property type="molecule type" value="Genomic_DNA"/>
</dbReference>
<proteinExistence type="predicted"/>
<feature type="transmembrane region" description="Helical" evidence="1">
    <location>
        <begin position="270"/>
        <end position="289"/>
    </location>
</feature>
<feature type="transmembrane region" description="Helical" evidence="1">
    <location>
        <begin position="20"/>
        <end position="42"/>
    </location>
</feature>
<keyword evidence="1" id="KW-0812">Transmembrane</keyword>
<evidence type="ECO:0000256" key="1">
    <source>
        <dbReference type="SAM" id="Phobius"/>
    </source>
</evidence>
<gene>
    <name evidence="2" type="ORF">HZF05_17685</name>
</gene>
<feature type="transmembrane region" description="Helical" evidence="1">
    <location>
        <begin position="341"/>
        <end position="361"/>
    </location>
</feature>
<dbReference type="Proteomes" id="UP000570166">
    <property type="component" value="Unassembled WGS sequence"/>
</dbReference>
<evidence type="ECO:0000313" key="3">
    <source>
        <dbReference type="Proteomes" id="UP000570166"/>
    </source>
</evidence>
<keyword evidence="1" id="KW-0472">Membrane</keyword>
<feature type="transmembrane region" description="Helical" evidence="1">
    <location>
        <begin position="209"/>
        <end position="232"/>
    </location>
</feature>
<accession>A0A838LB34</accession>